<accession>A0ABR0UFB8</accession>
<dbReference type="InterPro" id="IPR046848">
    <property type="entry name" value="E_motif"/>
</dbReference>
<gene>
    <name evidence="5" type="ORF">DH2020_045017</name>
</gene>
<feature type="repeat" description="PPR" evidence="3">
    <location>
        <begin position="525"/>
        <end position="555"/>
    </location>
</feature>
<dbReference type="Proteomes" id="UP001318860">
    <property type="component" value="Unassembled WGS sequence"/>
</dbReference>
<keyword evidence="2" id="KW-0677">Repeat</keyword>
<evidence type="ECO:0000256" key="3">
    <source>
        <dbReference type="PROSITE-ProRule" id="PRU00708"/>
    </source>
</evidence>
<dbReference type="PANTHER" id="PTHR47926:SF373">
    <property type="entry name" value="TETRATRICOPEPTIDE-LIKE HELICAL DOMAIN SUPERFAMILY, DYW DOMAIN-CONTAINING PROTEIN"/>
    <property type="match status" value="1"/>
</dbReference>
<dbReference type="Pfam" id="PF20431">
    <property type="entry name" value="E_motif"/>
    <property type="match status" value="1"/>
</dbReference>
<dbReference type="InterPro" id="IPR002885">
    <property type="entry name" value="PPR_rpt"/>
</dbReference>
<feature type="repeat" description="PPR" evidence="3">
    <location>
        <begin position="66"/>
        <end position="100"/>
    </location>
</feature>
<dbReference type="InterPro" id="IPR046960">
    <property type="entry name" value="PPR_At4g14850-like_plant"/>
</dbReference>
<evidence type="ECO:0000256" key="1">
    <source>
        <dbReference type="ARBA" id="ARBA00006643"/>
    </source>
</evidence>
<evidence type="ECO:0000259" key="4">
    <source>
        <dbReference type="Pfam" id="PF14432"/>
    </source>
</evidence>
<feature type="repeat" description="PPR" evidence="3">
    <location>
        <begin position="326"/>
        <end position="356"/>
    </location>
</feature>
<dbReference type="NCBIfam" id="TIGR00756">
    <property type="entry name" value="PPR"/>
    <property type="match status" value="7"/>
</dbReference>
<evidence type="ECO:0000256" key="2">
    <source>
        <dbReference type="ARBA" id="ARBA00022737"/>
    </source>
</evidence>
<sequence length="761" mass="86421">MPQSHLSTIALQVTSTNQVKQFHAHLIRNALHRHSFWVPRLIAFCTRFHAPPPYARRVFDSAHQPSVFAFTNMLRYYYKWGSNQEVLSLFDEMRQCNLKPDPFAYPVLIKAAGKSAVLFHSELIKRGHDCGMYIRNALVNAYGTYGPIEAARQVFDEMTDRSVRDWNSIIWGYWNLGDEGEAKRLFDLMLDKNVVTWTTMVTGYSKMKDLESARSYFDRMPEKTVVSWNAMLSGYAQNGFTEEALSLFRRMVSVGVSPNETTWVTVISSCSSHGDPGLIDSVVKILEERGIIMNPFIKTALLDSYAKCGRLEMARKIFNELGVCRNLVAWNSMISAYTRTGDLISARELFDQMLEKDVVTWNSMIAGYAQNGQSALAIELFKQMINERVVMPNEVTVVSVISACGHLGALELGYWVMEFITANGVKLSMSAYSSLIYMYSRCGSMNEAKMIFHEMEKRDAVSHNALITGLAAHGNGIEALKFLRKMKDEGIEPDRITYIGVLTACSHSGMLEEGKKVFESIEAPDRDHYACMVDLLGRVGKLDEAKRMIEEMPMRPHAGIYGSLLNASRIHKRLDLGEFAANKLFELEPENSGNYILLSNMYASAGKWKNVDRIRKLMKTRGLMTTTGWSRVEHDRKMHKFTVGDRSHEKSVEIYSKLAELNRKLQGLGYVADKSNASRDVEDEEKEEMVGTHSEKLAVAFGLLVSEPGTVIRVVKNIRICLDCHTAIKMISKLEEREIIVRDNNRFHHFKDNVCSCNDYW</sequence>
<proteinExistence type="inferred from homology"/>
<keyword evidence="6" id="KW-1185">Reference proteome</keyword>
<dbReference type="InterPro" id="IPR011990">
    <property type="entry name" value="TPR-like_helical_dom_sf"/>
</dbReference>
<dbReference type="EMBL" id="JABTTQ020002927">
    <property type="protein sequence ID" value="KAK6121243.1"/>
    <property type="molecule type" value="Genomic_DNA"/>
</dbReference>
<dbReference type="SUPFAM" id="SSF48452">
    <property type="entry name" value="TPR-like"/>
    <property type="match status" value="1"/>
</dbReference>
<reference evidence="5 6" key="1">
    <citation type="journal article" date="2021" name="Comput. Struct. Biotechnol. J.">
        <title>De novo genome assembly of the potent medicinal plant Rehmannia glutinosa using nanopore technology.</title>
        <authorList>
            <person name="Ma L."/>
            <person name="Dong C."/>
            <person name="Song C."/>
            <person name="Wang X."/>
            <person name="Zheng X."/>
            <person name="Niu Y."/>
            <person name="Chen S."/>
            <person name="Feng W."/>
        </authorList>
    </citation>
    <scope>NUCLEOTIDE SEQUENCE [LARGE SCALE GENOMIC DNA]</scope>
    <source>
        <strain evidence="5">DH-2019</strain>
    </source>
</reference>
<organism evidence="5 6">
    <name type="scientific">Rehmannia glutinosa</name>
    <name type="common">Chinese foxglove</name>
    <dbReference type="NCBI Taxonomy" id="99300"/>
    <lineage>
        <taxon>Eukaryota</taxon>
        <taxon>Viridiplantae</taxon>
        <taxon>Streptophyta</taxon>
        <taxon>Embryophyta</taxon>
        <taxon>Tracheophyta</taxon>
        <taxon>Spermatophyta</taxon>
        <taxon>Magnoliopsida</taxon>
        <taxon>eudicotyledons</taxon>
        <taxon>Gunneridae</taxon>
        <taxon>Pentapetalae</taxon>
        <taxon>asterids</taxon>
        <taxon>lamiids</taxon>
        <taxon>Lamiales</taxon>
        <taxon>Orobanchaceae</taxon>
        <taxon>Rehmannieae</taxon>
        <taxon>Rehmannia</taxon>
    </lineage>
</organism>
<dbReference type="PROSITE" id="PS51375">
    <property type="entry name" value="PPR"/>
    <property type="match status" value="8"/>
</dbReference>
<comment type="similarity">
    <text evidence="1">Belongs to the PPR family. PCMP-H subfamily.</text>
</comment>
<dbReference type="Pfam" id="PF01535">
    <property type="entry name" value="PPR"/>
    <property type="match status" value="6"/>
</dbReference>
<feature type="domain" description="DYW" evidence="4">
    <location>
        <begin position="669"/>
        <end position="761"/>
    </location>
</feature>
<dbReference type="Pfam" id="PF20430">
    <property type="entry name" value="Eplus_motif"/>
    <property type="match status" value="1"/>
</dbReference>
<evidence type="ECO:0000313" key="5">
    <source>
        <dbReference type="EMBL" id="KAK6121243.1"/>
    </source>
</evidence>
<evidence type="ECO:0000313" key="6">
    <source>
        <dbReference type="Proteomes" id="UP001318860"/>
    </source>
</evidence>
<feature type="repeat" description="PPR" evidence="3">
    <location>
        <begin position="193"/>
        <end position="223"/>
    </location>
</feature>
<feature type="repeat" description="PPR" evidence="3">
    <location>
        <begin position="224"/>
        <end position="258"/>
    </location>
</feature>
<feature type="repeat" description="PPR" evidence="3">
    <location>
        <begin position="428"/>
        <end position="458"/>
    </location>
</feature>
<dbReference type="Pfam" id="PF14432">
    <property type="entry name" value="DYW_deaminase"/>
    <property type="match status" value="1"/>
</dbReference>
<dbReference type="InterPro" id="IPR032867">
    <property type="entry name" value="DYW_dom"/>
</dbReference>
<dbReference type="Gene3D" id="1.25.40.10">
    <property type="entry name" value="Tetratricopeptide repeat domain"/>
    <property type="match status" value="5"/>
</dbReference>
<name>A0ABR0UFB8_REHGL</name>
<dbReference type="PANTHER" id="PTHR47926">
    <property type="entry name" value="PENTATRICOPEPTIDE REPEAT-CONTAINING PROTEIN"/>
    <property type="match status" value="1"/>
</dbReference>
<dbReference type="InterPro" id="IPR046849">
    <property type="entry name" value="E2_motif"/>
</dbReference>
<feature type="repeat" description="PPR" evidence="3">
    <location>
        <begin position="459"/>
        <end position="493"/>
    </location>
</feature>
<protein>
    <recommendedName>
        <fullName evidence="4">DYW domain-containing protein</fullName>
    </recommendedName>
</protein>
<comment type="caution">
    <text evidence="5">The sequence shown here is derived from an EMBL/GenBank/DDBJ whole genome shotgun (WGS) entry which is preliminary data.</text>
</comment>
<dbReference type="Pfam" id="PF13041">
    <property type="entry name" value="PPR_2"/>
    <property type="match status" value="4"/>
</dbReference>
<feature type="repeat" description="PPR" evidence="3">
    <location>
        <begin position="357"/>
        <end position="391"/>
    </location>
</feature>